<dbReference type="eggNOG" id="ENOG502ZTJ5">
    <property type="taxonomic scope" value="Bacteria"/>
</dbReference>
<organism evidence="1 2">
    <name type="scientific">Leptotrichia wadei (strain F0279)</name>
    <dbReference type="NCBI Taxonomy" id="888055"/>
    <lineage>
        <taxon>Bacteria</taxon>
        <taxon>Fusobacteriati</taxon>
        <taxon>Fusobacteriota</taxon>
        <taxon>Fusobacteriia</taxon>
        <taxon>Fusobacteriales</taxon>
        <taxon>Leptotrichiaceae</taxon>
        <taxon>Leptotrichia</taxon>
    </lineage>
</organism>
<dbReference type="AlphaFoldDB" id="U2PR14"/>
<sequence>MRIIKKYWEEKMDLKKENLKEFILKLNQKDINELMANSEKEEDIIFYNKLFNLILETKQDELIKKGVF</sequence>
<dbReference type="EMBL" id="AWVM01000032">
    <property type="protein sequence ID" value="ERK52940.1"/>
    <property type="molecule type" value="Genomic_DNA"/>
</dbReference>
<evidence type="ECO:0000313" key="2">
    <source>
        <dbReference type="Proteomes" id="UP000016626"/>
    </source>
</evidence>
<gene>
    <name evidence="1" type="ORF">HMPREF9015_00703</name>
</gene>
<protein>
    <submittedName>
        <fullName evidence="1">Uncharacterized protein</fullName>
    </submittedName>
</protein>
<dbReference type="PATRIC" id="fig|888055.3.peg.675"/>
<comment type="caution">
    <text evidence="1">The sequence shown here is derived from an EMBL/GenBank/DDBJ whole genome shotgun (WGS) entry which is preliminary data.</text>
</comment>
<dbReference type="Proteomes" id="UP000016626">
    <property type="component" value="Unassembled WGS sequence"/>
</dbReference>
<reference evidence="1 2" key="1">
    <citation type="submission" date="2013-06" db="EMBL/GenBank/DDBJ databases">
        <authorList>
            <person name="Weinstock G."/>
            <person name="Sodergren E."/>
            <person name="Lobos E.A."/>
            <person name="Fulton L."/>
            <person name="Fulton R."/>
            <person name="Courtney L."/>
            <person name="Fronick C."/>
            <person name="O'Laughlin M."/>
            <person name="Godfrey J."/>
            <person name="Wilson R.M."/>
            <person name="Miner T."/>
            <person name="Farmer C."/>
            <person name="Delehaunty K."/>
            <person name="Cordes M."/>
            <person name="Minx P."/>
            <person name="Tomlinson C."/>
            <person name="Chen J."/>
            <person name="Wollam A."/>
            <person name="Pepin K.H."/>
            <person name="Bhonagiri V."/>
            <person name="Zhang X."/>
            <person name="Warren W."/>
            <person name="Mitreva M."/>
            <person name="Mardis E.R."/>
            <person name="Wilson R.K."/>
        </authorList>
    </citation>
    <scope>NUCLEOTIDE SEQUENCE [LARGE SCALE GENOMIC DNA]</scope>
    <source>
        <strain evidence="1 2">F0279</strain>
    </source>
</reference>
<evidence type="ECO:0000313" key="1">
    <source>
        <dbReference type="EMBL" id="ERK52940.1"/>
    </source>
</evidence>
<proteinExistence type="predicted"/>
<dbReference type="HOGENOM" id="CLU_198210_0_0_0"/>
<name>U2PR14_LEPWF</name>
<accession>U2PR14</accession>